<dbReference type="STRING" id="558151.ACM46_20160"/>
<dbReference type="PATRIC" id="fig|558151.6.peg.4231"/>
<organism evidence="2 3">
    <name type="scientific">Chryseobacterium angstadtii</name>
    <dbReference type="NCBI Taxonomy" id="558151"/>
    <lineage>
        <taxon>Bacteria</taxon>
        <taxon>Pseudomonadati</taxon>
        <taxon>Bacteroidota</taxon>
        <taxon>Flavobacteriia</taxon>
        <taxon>Flavobacteriales</taxon>
        <taxon>Weeksellaceae</taxon>
        <taxon>Chryseobacterium group</taxon>
        <taxon>Chryseobacterium</taxon>
    </lineage>
</organism>
<dbReference type="RefSeq" id="WP_048508470.1">
    <property type="nucleotide sequence ID" value="NZ_LFND01000007.1"/>
</dbReference>
<evidence type="ECO:0000256" key="1">
    <source>
        <dbReference type="SAM" id="SignalP"/>
    </source>
</evidence>
<keyword evidence="1" id="KW-0732">Signal</keyword>
<comment type="caution">
    <text evidence="2">The sequence shown here is derived from an EMBL/GenBank/DDBJ whole genome shotgun (WGS) entry which is preliminary data.</text>
</comment>
<dbReference type="InterPro" id="IPR008983">
    <property type="entry name" value="Tumour_necrosis_fac-like_dom"/>
</dbReference>
<feature type="chain" id="PRO_5005288301" evidence="1">
    <location>
        <begin position="20"/>
        <end position="192"/>
    </location>
</feature>
<reference evidence="2 3" key="1">
    <citation type="journal article" date="2013" name="Int. J. Syst. Evol. Microbiol.">
        <title>Chryseobacterium angstadtii sp. nov., isolated from a newt tank.</title>
        <authorList>
            <person name="Kirk K.E."/>
            <person name="Hoffman J.A."/>
            <person name="Smith K.A."/>
            <person name="Strahan B.L."/>
            <person name="Failor K.C."/>
            <person name="Krebs J.E."/>
            <person name="Gale A.N."/>
            <person name="Do T.D."/>
            <person name="Sontag T.C."/>
            <person name="Batties A.M."/>
            <person name="Mistiszyn K."/>
            <person name="Newman J.D."/>
        </authorList>
    </citation>
    <scope>NUCLEOTIDE SEQUENCE [LARGE SCALE GENOMIC DNA]</scope>
    <source>
        <strain evidence="2 3">KM</strain>
    </source>
</reference>
<proteinExistence type="predicted"/>
<gene>
    <name evidence="2" type="ORF">ACM46_20160</name>
</gene>
<evidence type="ECO:0000313" key="2">
    <source>
        <dbReference type="EMBL" id="KMQ59414.1"/>
    </source>
</evidence>
<dbReference type="AlphaFoldDB" id="A0A0J7I0B9"/>
<sequence>MKKKLLTVLLFSVSIFIFSQSTGLPWSTTDSGSRVLRVMGGTDFKFLTNWQDGAVTTLPLNEGYDPLNAYNPSTGEFVVPEDGLYNIKSRVRLQVGKGEFNGDGGMFSTGYSIDNNTEPEGNTGANDTRVIRGTFISGFPNYYDSQSHATIWLKAGQKIKLIFYARGTANMADHNKVSIIRDACYLRINKMQ</sequence>
<feature type="signal peptide" evidence="1">
    <location>
        <begin position="1"/>
        <end position="19"/>
    </location>
</feature>
<evidence type="ECO:0000313" key="3">
    <source>
        <dbReference type="Proteomes" id="UP000036261"/>
    </source>
</evidence>
<dbReference type="Gene3D" id="2.60.120.40">
    <property type="match status" value="1"/>
</dbReference>
<keyword evidence="3" id="KW-1185">Reference proteome</keyword>
<dbReference type="Proteomes" id="UP000036261">
    <property type="component" value="Unassembled WGS sequence"/>
</dbReference>
<protein>
    <submittedName>
        <fullName evidence="2">Uncharacterized protein</fullName>
    </submittedName>
</protein>
<dbReference type="EMBL" id="LFND01000007">
    <property type="protein sequence ID" value="KMQ59414.1"/>
    <property type="molecule type" value="Genomic_DNA"/>
</dbReference>
<accession>A0A0J7I0B9</accession>
<name>A0A0J7I0B9_9FLAO</name>
<dbReference type="OrthoDB" id="1240046at2"/>